<dbReference type="STRING" id="1802726.A3B07_02820"/>
<name>A0A1G2SCL7_9BACT</name>
<keyword evidence="2" id="KW-1133">Transmembrane helix</keyword>
<dbReference type="AlphaFoldDB" id="A0A1G2SCL7"/>
<sequence length="86" mass="9337">MQGIEFETDNASSSPQKNIPTEKTSAMVELLLKFGVRDTSTANYILLGTAGILLGTTIFIYAGLLGEQKKDMGLDARAVLIMKDNR</sequence>
<accession>A0A1G2SCL7</accession>
<evidence type="ECO:0000256" key="2">
    <source>
        <dbReference type="SAM" id="Phobius"/>
    </source>
</evidence>
<feature type="transmembrane region" description="Helical" evidence="2">
    <location>
        <begin position="44"/>
        <end position="64"/>
    </location>
</feature>
<dbReference type="Proteomes" id="UP000178817">
    <property type="component" value="Unassembled WGS sequence"/>
</dbReference>
<feature type="compositionally biased region" description="Polar residues" evidence="1">
    <location>
        <begin position="9"/>
        <end position="21"/>
    </location>
</feature>
<evidence type="ECO:0000313" key="4">
    <source>
        <dbReference type="Proteomes" id="UP000178817"/>
    </source>
</evidence>
<keyword evidence="2" id="KW-0812">Transmembrane</keyword>
<protein>
    <submittedName>
        <fullName evidence="3">Uncharacterized protein</fullName>
    </submittedName>
</protein>
<evidence type="ECO:0000313" key="3">
    <source>
        <dbReference type="EMBL" id="OHA82528.1"/>
    </source>
</evidence>
<proteinExistence type="predicted"/>
<comment type="caution">
    <text evidence="3">The sequence shown here is derived from an EMBL/GenBank/DDBJ whole genome shotgun (WGS) entry which is preliminary data.</text>
</comment>
<keyword evidence="2" id="KW-0472">Membrane</keyword>
<dbReference type="EMBL" id="MHUV01000006">
    <property type="protein sequence ID" value="OHA82528.1"/>
    <property type="molecule type" value="Genomic_DNA"/>
</dbReference>
<organism evidence="3 4">
    <name type="scientific">Candidatus Yonathbacteria bacterium RIFCSPLOWO2_01_FULL_43_27</name>
    <dbReference type="NCBI Taxonomy" id="1802726"/>
    <lineage>
        <taxon>Bacteria</taxon>
        <taxon>Candidatus Yonathiibacteriota</taxon>
    </lineage>
</organism>
<reference evidence="3 4" key="1">
    <citation type="journal article" date="2016" name="Nat. Commun.">
        <title>Thousands of microbial genomes shed light on interconnected biogeochemical processes in an aquifer system.</title>
        <authorList>
            <person name="Anantharaman K."/>
            <person name="Brown C.T."/>
            <person name="Hug L.A."/>
            <person name="Sharon I."/>
            <person name="Castelle C.J."/>
            <person name="Probst A.J."/>
            <person name="Thomas B.C."/>
            <person name="Singh A."/>
            <person name="Wilkins M.J."/>
            <person name="Karaoz U."/>
            <person name="Brodie E.L."/>
            <person name="Williams K.H."/>
            <person name="Hubbard S.S."/>
            <person name="Banfield J.F."/>
        </authorList>
    </citation>
    <scope>NUCLEOTIDE SEQUENCE [LARGE SCALE GENOMIC DNA]</scope>
</reference>
<evidence type="ECO:0000256" key="1">
    <source>
        <dbReference type="SAM" id="MobiDB-lite"/>
    </source>
</evidence>
<gene>
    <name evidence="3" type="ORF">A3B07_02820</name>
</gene>
<feature type="region of interest" description="Disordered" evidence="1">
    <location>
        <begin position="1"/>
        <end position="21"/>
    </location>
</feature>